<sequence length="368" mass="40273">MADITYNLESSADVVRACHHDDAIDLLAVTSEHTCQVLLVGESSCQSIACFHLGGPVTALAWSPRTLSPSVTDEWVIELALATDDYDLHVCRKAHNEGESVFTMGAEETGHHGRVNDMTFCGGRTEGSPRYLATASDDKHLLIWDLYPSTPDFSTFMDTDASIPSSKADPVAYPIKYAHALTSVCAHPSSYKELLVGDCRGSLHIVDWRTIREDSFRRHSIIELVAPRALAQGMMGFTCGKGGSVAWRWDSPDIIGAVYGSHYSIWDLTDLRGGKPKITGASFTDGNDRFRWCPTHPTIFGVSPISPLAGPVIHIHNMSYPQMEPEVLELSSTRLQRVRDFDFLAGVDHGRVAAAVGRCVIVAYIKPA</sequence>
<dbReference type="OrthoDB" id="340259at2759"/>
<gene>
    <name evidence="3" type="ORF">OE88DRAFT_1675095</name>
</gene>
<dbReference type="STRING" id="5364.A0A5C3NEL8"/>
<dbReference type="PANTHER" id="PTHR22806">
    <property type="entry name" value="NUCLEOPORIN NUP37 P37 -RELATED"/>
    <property type="match status" value="1"/>
</dbReference>
<keyword evidence="4" id="KW-1185">Reference proteome</keyword>
<dbReference type="GO" id="GO:0031080">
    <property type="term" value="C:nuclear pore outer ring"/>
    <property type="evidence" value="ECO:0007669"/>
    <property type="project" value="InterPro"/>
</dbReference>
<dbReference type="EMBL" id="ML213505">
    <property type="protein sequence ID" value="TFK55337.1"/>
    <property type="molecule type" value="Genomic_DNA"/>
</dbReference>
<keyword evidence="1" id="KW-0853">WD repeat</keyword>
<organism evidence="3 4">
    <name type="scientific">Heliocybe sulcata</name>
    <dbReference type="NCBI Taxonomy" id="5364"/>
    <lineage>
        <taxon>Eukaryota</taxon>
        <taxon>Fungi</taxon>
        <taxon>Dikarya</taxon>
        <taxon>Basidiomycota</taxon>
        <taxon>Agaricomycotina</taxon>
        <taxon>Agaricomycetes</taxon>
        <taxon>Gloeophyllales</taxon>
        <taxon>Gloeophyllaceae</taxon>
        <taxon>Heliocybe</taxon>
    </lineage>
</organism>
<dbReference type="InterPro" id="IPR036322">
    <property type="entry name" value="WD40_repeat_dom_sf"/>
</dbReference>
<dbReference type="InterPro" id="IPR019775">
    <property type="entry name" value="WD40_repeat_CS"/>
</dbReference>
<name>A0A5C3NEL8_9AGAM</name>
<accession>A0A5C3NEL8</accession>
<dbReference type="PROSITE" id="PS00678">
    <property type="entry name" value="WD_REPEATS_1"/>
    <property type="match status" value="1"/>
</dbReference>
<evidence type="ECO:0000256" key="1">
    <source>
        <dbReference type="ARBA" id="ARBA00022574"/>
    </source>
</evidence>
<evidence type="ECO:0000256" key="2">
    <source>
        <dbReference type="ARBA" id="ARBA00022737"/>
    </source>
</evidence>
<keyword evidence="2" id="KW-0677">Repeat</keyword>
<reference evidence="3 4" key="1">
    <citation type="journal article" date="2019" name="Nat. Ecol. Evol.">
        <title>Megaphylogeny resolves global patterns of mushroom evolution.</title>
        <authorList>
            <person name="Varga T."/>
            <person name="Krizsan K."/>
            <person name="Foldi C."/>
            <person name="Dima B."/>
            <person name="Sanchez-Garcia M."/>
            <person name="Sanchez-Ramirez S."/>
            <person name="Szollosi G.J."/>
            <person name="Szarkandi J.G."/>
            <person name="Papp V."/>
            <person name="Albert L."/>
            <person name="Andreopoulos W."/>
            <person name="Angelini C."/>
            <person name="Antonin V."/>
            <person name="Barry K.W."/>
            <person name="Bougher N.L."/>
            <person name="Buchanan P."/>
            <person name="Buyck B."/>
            <person name="Bense V."/>
            <person name="Catcheside P."/>
            <person name="Chovatia M."/>
            <person name="Cooper J."/>
            <person name="Damon W."/>
            <person name="Desjardin D."/>
            <person name="Finy P."/>
            <person name="Geml J."/>
            <person name="Haridas S."/>
            <person name="Hughes K."/>
            <person name="Justo A."/>
            <person name="Karasinski D."/>
            <person name="Kautmanova I."/>
            <person name="Kiss B."/>
            <person name="Kocsube S."/>
            <person name="Kotiranta H."/>
            <person name="LaButti K.M."/>
            <person name="Lechner B.E."/>
            <person name="Liimatainen K."/>
            <person name="Lipzen A."/>
            <person name="Lukacs Z."/>
            <person name="Mihaltcheva S."/>
            <person name="Morgado L.N."/>
            <person name="Niskanen T."/>
            <person name="Noordeloos M.E."/>
            <person name="Ohm R.A."/>
            <person name="Ortiz-Santana B."/>
            <person name="Ovrebo C."/>
            <person name="Racz N."/>
            <person name="Riley R."/>
            <person name="Savchenko A."/>
            <person name="Shiryaev A."/>
            <person name="Soop K."/>
            <person name="Spirin V."/>
            <person name="Szebenyi C."/>
            <person name="Tomsovsky M."/>
            <person name="Tulloss R.E."/>
            <person name="Uehling J."/>
            <person name="Grigoriev I.V."/>
            <person name="Vagvolgyi C."/>
            <person name="Papp T."/>
            <person name="Martin F.M."/>
            <person name="Miettinen O."/>
            <person name="Hibbett D.S."/>
            <person name="Nagy L.G."/>
        </authorList>
    </citation>
    <scope>NUCLEOTIDE SEQUENCE [LARGE SCALE GENOMIC DNA]</scope>
    <source>
        <strain evidence="3 4">OMC1185</strain>
    </source>
</reference>
<dbReference type="Proteomes" id="UP000305948">
    <property type="component" value="Unassembled WGS sequence"/>
</dbReference>
<dbReference type="SUPFAM" id="SSF50978">
    <property type="entry name" value="WD40 repeat-like"/>
    <property type="match status" value="1"/>
</dbReference>
<protein>
    <recommendedName>
        <fullName evidence="5">WD40 repeat-like protein</fullName>
    </recommendedName>
</protein>
<dbReference type="PANTHER" id="PTHR22806:SF0">
    <property type="entry name" value="NUCLEOPORIN NUP37"/>
    <property type="match status" value="1"/>
</dbReference>
<evidence type="ECO:0008006" key="5">
    <source>
        <dbReference type="Google" id="ProtNLM"/>
    </source>
</evidence>
<evidence type="ECO:0000313" key="4">
    <source>
        <dbReference type="Proteomes" id="UP000305948"/>
    </source>
</evidence>
<evidence type="ECO:0000313" key="3">
    <source>
        <dbReference type="EMBL" id="TFK55337.1"/>
    </source>
</evidence>
<dbReference type="InterPro" id="IPR015943">
    <property type="entry name" value="WD40/YVTN_repeat-like_dom_sf"/>
</dbReference>
<dbReference type="Gene3D" id="2.130.10.10">
    <property type="entry name" value="YVTN repeat-like/Quinoprotein amine dehydrogenase"/>
    <property type="match status" value="1"/>
</dbReference>
<dbReference type="InterPro" id="IPR037626">
    <property type="entry name" value="NUP37"/>
</dbReference>
<dbReference type="SMART" id="SM00320">
    <property type="entry name" value="WD40"/>
    <property type="match status" value="2"/>
</dbReference>
<proteinExistence type="predicted"/>
<dbReference type="AlphaFoldDB" id="A0A5C3NEL8"/>
<dbReference type="InterPro" id="IPR001680">
    <property type="entry name" value="WD40_rpt"/>
</dbReference>